<dbReference type="PANTHER" id="PTHR19303">
    <property type="entry name" value="TRANSPOSON"/>
    <property type="match status" value="1"/>
</dbReference>
<evidence type="ECO:0000313" key="2">
    <source>
        <dbReference type="EMBL" id="KAJ8889810.1"/>
    </source>
</evidence>
<organism evidence="2 3">
    <name type="scientific">Dryococelus australis</name>
    <dbReference type="NCBI Taxonomy" id="614101"/>
    <lineage>
        <taxon>Eukaryota</taxon>
        <taxon>Metazoa</taxon>
        <taxon>Ecdysozoa</taxon>
        <taxon>Arthropoda</taxon>
        <taxon>Hexapoda</taxon>
        <taxon>Insecta</taxon>
        <taxon>Pterygota</taxon>
        <taxon>Neoptera</taxon>
        <taxon>Polyneoptera</taxon>
        <taxon>Phasmatodea</taxon>
        <taxon>Verophasmatodea</taxon>
        <taxon>Anareolatae</taxon>
        <taxon>Phasmatidae</taxon>
        <taxon>Eurycanthinae</taxon>
        <taxon>Dryococelus</taxon>
    </lineage>
</organism>
<feature type="domain" description="DDE-1" evidence="1">
    <location>
        <begin position="248"/>
        <end position="291"/>
    </location>
</feature>
<name>A0ABQ9I0M6_9NEOP</name>
<comment type="caution">
    <text evidence="2">The sequence shown here is derived from an EMBL/GenBank/DDBJ whole genome shotgun (WGS) entry which is preliminary data.</text>
</comment>
<dbReference type="PANTHER" id="PTHR19303:SF74">
    <property type="entry name" value="POGO TRANSPOSABLE ELEMENT WITH KRAB DOMAIN"/>
    <property type="match status" value="1"/>
</dbReference>
<dbReference type="Proteomes" id="UP001159363">
    <property type="component" value="Chromosome 3"/>
</dbReference>
<proteinExistence type="predicted"/>
<sequence length="321" mass="36644">MVRNYKTTSSGREWDSNDMTAALLEVKKGRMSCLGAANAYHNPEPTLRRPLNTKMIFREVFSGQQLENLKNYLTVMEKMFFGMTKLHCRRLVFYFVEQCDISHLFNKETRMAGEEWLAKFILRKPEATSNARAMGFNKPSYDRFLLILKELREKHSFPASVIYNVDESGLSIVPNKLPKVVSPTETRRVSKTVSAERCGNVTIICCINTTGYYLPPFLVFARKRMLPELVERAPPGTVGHCSDNGESPILLLVDNHKTHITLEAINFPRESHIIMIGFPPHTTHRLQPLDTYYSQAYDNFMATHSGQAITDKKVSELFSIA</sequence>
<keyword evidence="3" id="KW-1185">Reference proteome</keyword>
<dbReference type="InterPro" id="IPR050863">
    <property type="entry name" value="CenT-Element_Derived"/>
</dbReference>
<dbReference type="InterPro" id="IPR004875">
    <property type="entry name" value="DDE_SF_endonuclease_dom"/>
</dbReference>
<dbReference type="Pfam" id="PF03184">
    <property type="entry name" value="DDE_1"/>
    <property type="match status" value="1"/>
</dbReference>
<reference evidence="2 3" key="1">
    <citation type="submission" date="2023-02" db="EMBL/GenBank/DDBJ databases">
        <title>LHISI_Scaffold_Assembly.</title>
        <authorList>
            <person name="Stuart O.P."/>
            <person name="Cleave R."/>
            <person name="Magrath M.J.L."/>
            <person name="Mikheyev A.S."/>
        </authorList>
    </citation>
    <scope>NUCLEOTIDE SEQUENCE [LARGE SCALE GENOMIC DNA]</scope>
    <source>
        <strain evidence="2">Daus_M_001</strain>
        <tissue evidence="2">Leg muscle</tissue>
    </source>
</reference>
<evidence type="ECO:0000259" key="1">
    <source>
        <dbReference type="Pfam" id="PF03184"/>
    </source>
</evidence>
<gene>
    <name evidence="2" type="ORF">PR048_009314</name>
</gene>
<protein>
    <recommendedName>
        <fullName evidence="1">DDE-1 domain-containing protein</fullName>
    </recommendedName>
</protein>
<accession>A0ABQ9I0M6</accession>
<dbReference type="EMBL" id="JARBHB010000003">
    <property type="protein sequence ID" value="KAJ8889810.1"/>
    <property type="molecule type" value="Genomic_DNA"/>
</dbReference>
<evidence type="ECO:0000313" key="3">
    <source>
        <dbReference type="Proteomes" id="UP001159363"/>
    </source>
</evidence>